<dbReference type="Proteomes" id="UP001595882">
    <property type="component" value="Unassembled WGS sequence"/>
</dbReference>
<feature type="transmembrane region" description="Helical" evidence="1">
    <location>
        <begin position="67"/>
        <end position="87"/>
    </location>
</feature>
<comment type="caution">
    <text evidence="2">The sequence shown here is derived from an EMBL/GenBank/DDBJ whole genome shotgun (WGS) entry which is preliminary data.</text>
</comment>
<keyword evidence="1" id="KW-1133">Transmembrane helix</keyword>
<dbReference type="EMBL" id="JBHSDT010000007">
    <property type="protein sequence ID" value="MFC4403585.1"/>
    <property type="molecule type" value="Genomic_DNA"/>
</dbReference>
<dbReference type="InterPro" id="IPR019074">
    <property type="entry name" value="YabQ"/>
</dbReference>
<dbReference type="RefSeq" id="WP_390252116.1">
    <property type="nucleotide sequence ID" value="NZ_JBHSDT010000007.1"/>
</dbReference>
<feature type="transmembrane region" description="Helical" evidence="1">
    <location>
        <begin position="108"/>
        <end position="129"/>
    </location>
</feature>
<gene>
    <name evidence="2" type="primary">yabQ</name>
    <name evidence="2" type="ORF">ACFOY7_10945</name>
</gene>
<evidence type="ECO:0000256" key="1">
    <source>
        <dbReference type="SAM" id="Phobius"/>
    </source>
</evidence>
<evidence type="ECO:0000313" key="2">
    <source>
        <dbReference type="EMBL" id="MFC4403585.1"/>
    </source>
</evidence>
<dbReference type="NCBIfam" id="TIGR02893">
    <property type="entry name" value="spore_yabQ"/>
    <property type="match status" value="1"/>
</dbReference>
<feature type="transmembrane region" description="Helical" evidence="1">
    <location>
        <begin position="135"/>
        <end position="154"/>
    </location>
</feature>
<feature type="transmembrane region" description="Helical" evidence="1">
    <location>
        <begin position="39"/>
        <end position="61"/>
    </location>
</feature>
<keyword evidence="1" id="KW-0812">Transmembrane</keyword>
<accession>A0ABV8WVU1</accession>
<sequence>MTLETQFATMFTMIAFGVYMGVAYVTFKRFELWWANHVVLRYFFELFFWIVQAIVLFYVLYVLNEGIVRFYVFIALLCGYAMFKAIFEPLYRKLLEGILHYLSRFIRFWVRCIQVLIVNPIIWVVSMILLTLYKALLFLLKIFRFLLMTILYPFRYIFKSIFRLVPENRKKYIYQIINFFSKIKWRKK</sequence>
<reference evidence="3" key="1">
    <citation type="journal article" date="2019" name="Int. J. Syst. Evol. Microbiol.">
        <title>The Global Catalogue of Microorganisms (GCM) 10K type strain sequencing project: providing services to taxonomists for standard genome sequencing and annotation.</title>
        <authorList>
            <consortium name="The Broad Institute Genomics Platform"/>
            <consortium name="The Broad Institute Genome Sequencing Center for Infectious Disease"/>
            <person name="Wu L."/>
            <person name="Ma J."/>
        </authorList>
    </citation>
    <scope>NUCLEOTIDE SEQUENCE [LARGE SCALE GENOMIC DNA]</scope>
    <source>
        <strain evidence="3">CCUG 37865</strain>
    </source>
</reference>
<evidence type="ECO:0000313" key="3">
    <source>
        <dbReference type="Proteomes" id="UP001595882"/>
    </source>
</evidence>
<keyword evidence="1" id="KW-0472">Membrane</keyword>
<proteinExistence type="predicted"/>
<dbReference type="Pfam" id="PF09578">
    <property type="entry name" value="Spore_YabQ"/>
    <property type="match status" value="1"/>
</dbReference>
<protein>
    <submittedName>
        <fullName evidence="2">Spore cortex biosynthesis protein YabQ</fullName>
    </submittedName>
</protein>
<name>A0ABV8WVU1_9BACI</name>
<organism evidence="2 3">
    <name type="scientific">Gracilibacillus xinjiangensis</name>
    <dbReference type="NCBI Taxonomy" id="1193282"/>
    <lineage>
        <taxon>Bacteria</taxon>
        <taxon>Bacillati</taxon>
        <taxon>Bacillota</taxon>
        <taxon>Bacilli</taxon>
        <taxon>Bacillales</taxon>
        <taxon>Bacillaceae</taxon>
        <taxon>Gracilibacillus</taxon>
    </lineage>
</organism>
<keyword evidence="3" id="KW-1185">Reference proteome</keyword>
<feature type="transmembrane region" description="Helical" evidence="1">
    <location>
        <begin position="6"/>
        <end position="27"/>
    </location>
</feature>